<dbReference type="EMBL" id="ML991859">
    <property type="protein sequence ID" value="KAF2229580.1"/>
    <property type="molecule type" value="Genomic_DNA"/>
</dbReference>
<organism evidence="1 2">
    <name type="scientific">Viridothelium virens</name>
    <name type="common">Speckled blister lichen</name>
    <name type="synonym">Trypethelium virens</name>
    <dbReference type="NCBI Taxonomy" id="1048519"/>
    <lineage>
        <taxon>Eukaryota</taxon>
        <taxon>Fungi</taxon>
        <taxon>Dikarya</taxon>
        <taxon>Ascomycota</taxon>
        <taxon>Pezizomycotina</taxon>
        <taxon>Dothideomycetes</taxon>
        <taxon>Dothideomycetes incertae sedis</taxon>
        <taxon>Trypetheliales</taxon>
        <taxon>Trypetheliaceae</taxon>
        <taxon>Viridothelium</taxon>
    </lineage>
</organism>
<proteinExistence type="predicted"/>
<evidence type="ECO:0000313" key="1">
    <source>
        <dbReference type="EMBL" id="KAF2229580.1"/>
    </source>
</evidence>
<dbReference type="PANTHER" id="PTHR38790">
    <property type="entry name" value="2EXR DOMAIN-CONTAINING PROTEIN-RELATED"/>
    <property type="match status" value="1"/>
</dbReference>
<dbReference type="OrthoDB" id="5335493at2759"/>
<accession>A0A6A6GVP3</accession>
<sequence>MASSGNDLEYLTEAEERLHFVKYQSRLREECPPVHEGPLITFHRTWNTKAEHTWSSLPPSPPDYFIRAVELEIKRYSSKCFENCLKGINADECSKMLPVQHDIYSDIKNVAFSLSGTTREFVVPAARKRDLITNLFPIVVYLNGSWRPLEYFLDTLHPPPEVLKDNRRRKLQGETFWRENGRTFPFLNLPRELRDMIYIHALGPSVQPREYQPYRWKKQRRVIVDDCIRVGPNIGLLCSCQQICREALYMLSRWIPFDFCHLHFANQYFTKKAISRHPIERKLRKKGIECLDLTKIRHVRLAFGPDEFLQFFGAQLSGEKRWRLSRAAASLQNLELDTLELEIQHPYLMERCDWLKRGCHETVVSWILDAAFPYIKHLPVKLTGCVKDSVREEFNARLQTAPQLEDTYFAGDEDDTIIDEIPLRGGGKKYIQRPILPVTELPPDCRGCNPSCSWYTICRYDHRG</sequence>
<reference evidence="1" key="1">
    <citation type="journal article" date="2020" name="Stud. Mycol.">
        <title>101 Dothideomycetes genomes: a test case for predicting lifestyles and emergence of pathogens.</title>
        <authorList>
            <person name="Haridas S."/>
            <person name="Albert R."/>
            <person name="Binder M."/>
            <person name="Bloem J."/>
            <person name="Labutti K."/>
            <person name="Salamov A."/>
            <person name="Andreopoulos B."/>
            <person name="Baker S."/>
            <person name="Barry K."/>
            <person name="Bills G."/>
            <person name="Bluhm B."/>
            <person name="Cannon C."/>
            <person name="Castanera R."/>
            <person name="Culley D."/>
            <person name="Daum C."/>
            <person name="Ezra D."/>
            <person name="Gonzalez J."/>
            <person name="Henrissat B."/>
            <person name="Kuo A."/>
            <person name="Liang C."/>
            <person name="Lipzen A."/>
            <person name="Lutzoni F."/>
            <person name="Magnuson J."/>
            <person name="Mondo S."/>
            <person name="Nolan M."/>
            <person name="Ohm R."/>
            <person name="Pangilinan J."/>
            <person name="Park H.-J."/>
            <person name="Ramirez L."/>
            <person name="Alfaro M."/>
            <person name="Sun H."/>
            <person name="Tritt A."/>
            <person name="Yoshinaga Y."/>
            <person name="Zwiers L.-H."/>
            <person name="Turgeon B."/>
            <person name="Goodwin S."/>
            <person name="Spatafora J."/>
            <person name="Crous P."/>
            <person name="Grigoriev I."/>
        </authorList>
    </citation>
    <scope>NUCLEOTIDE SEQUENCE</scope>
    <source>
        <strain evidence="1">Tuck. ex Michener</strain>
    </source>
</reference>
<evidence type="ECO:0000313" key="2">
    <source>
        <dbReference type="Proteomes" id="UP000800092"/>
    </source>
</evidence>
<protein>
    <submittedName>
        <fullName evidence="1">Uncharacterized protein</fullName>
    </submittedName>
</protein>
<name>A0A6A6GVP3_VIRVR</name>
<keyword evidence="2" id="KW-1185">Reference proteome</keyword>
<gene>
    <name evidence="1" type="ORF">EV356DRAFT_571009</name>
</gene>
<dbReference type="AlphaFoldDB" id="A0A6A6GVP3"/>
<dbReference type="Proteomes" id="UP000800092">
    <property type="component" value="Unassembled WGS sequence"/>
</dbReference>